<evidence type="ECO:0000256" key="1">
    <source>
        <dbReference type="ARBA" id="ARBA00093462"/>
    </source>
</evidence>
<dbReference type="AlphaFoldDB" id="A0AAW6SUC3"/>
<sequence>MNQMWNEVQPVDRYQVTSNGILHDYDRKVISFLYQPLIGTNCYSLYSTLWNEIEINRIWSDDWTHYHLMNFLGLNLREIYEARLKLEGIGLLKTYMKKDGEEREFIYELQPPLSPEQFFTDGMLNVFLYRQLGHSHFQRMKKFFSDHVIDRDSHKEITRSFQDVFTTNNDPFIQDMDAQNASLIENNSQYISRNETSKIQIEVANFDFELLFAGLNEYLIPRKAITRQVKEAISNLAFLYSINAIEMKSLLLSSLNAEQEIDINDLRKAARDWYQLEHADGVPQLVDRIQPGLQRQAGVNDTMTQEEQLVHYLETTSPRQLLIDISDGAEPSKGDLVAIEEIMFQQQLPAGVVNVLIHYVMLKTDMKLTKNYLEKIASHWARKKVKTVKEAMDLAKNEHRQYQQWAKNKDQKTQRKQPIRKEKLPDWFNEENNQTEENNQLKEKESMEEKRRRLESIQNQYKNRR</sequence>
<organism evidence="5 6">
    <name type="scientific">Heyndrickxia oleronia</name>
    <dbReference type="NCBI Taxonomy" id="38875"/>
    <lineage>
        <taxon>Bacteria</taxon>
        <taxon>Bacillati</taxon>
        <taxon>Bacillota</taxon>
        <taxon>Bacilli</taxon>
        <taxon>Bacillales</taxon>
        <taxon>Bacillaceae</taxon>
        <taxon>Heyndrickxia</taxon>
    </lineage>
</organism>
<reference evidence="5" key="1">
    <citation type="submission" date="2023-03" db="EMBL/GenBank/DDBJ databases">
        <title>Bacterial isolates from washroom surfaces on a university campus.</title>
        <authorList>
            <person name="Holman D.B."/>
            <person name="Gzyl K.E."/>
            <person name="Taheri A.E."/>
        </authorList>
    </citation>
    <scope>NUCLEOTIDE SEQUENCE</scope>
    <source>
        <strain evidence="5">RD03</strain>
    </source>
</reference>
<accession>A0AAW6SUC3</accession>
<dbReference type="EMBL" id="JAROYP010000002">
    <property type="protein sequence ID" value="MDH5160426.1"/>
    <property type="molecule type" value="Genomic_DNA"/>
</dbReference>
<protein>
    <submittedName>
        <fullName evidence="5">Replication initiation and membrane attachment family protein</fullName>
    </submittedName>
</protein>
<feature type="region of interest" description="Disordered" evidence="2">
    <location>
        <begin position="400"/>
        <end position="465"/>
    </location>
</feature>
<dbReference type="InterPro" id="IPR058660">
    <property type="entry name" value="WHD_DnaB"/>
</dbReference>
<evidence type="ECO:0000256" key="2">
    <source>
        <dbReference type="SAM" id="MobiDB-lite"/>
    </source>
</evidence>
<dbReference type="RefSeq" id="WP_280616063.1">
    <property type="nucleotide sequence ID" value="NZ_JAROYP010000002.1"/>
</dbReference>
<dbReference type="Pfam" id="PF07261">
    <property type="entry name" value="DnaB_2"/>
    <property type="match status" value="1"/>
</dbReference>
<feature type="compositionally biased region" description="Basic and acidic residues" evidence="2">
    <location>
        <begin position="400"/>
        <end position="425"/>
    </location>
</feature>
<evidence type="ECO:0000313" key="6">
    <source>
        <dbReference type="Proteomes" id="UP001159179"/>
    </source>
</evidence>
<feature type="compositionally biased region" description="Basic and acidic residues" evidence="2">
    <location>
        <begin position="439"/>
        <end position="455"/>
    </location>
</feature>
<comment type="caution">
    <text evidence="5">The sequence shown here is derived from an EMBL/GenBank/DDBJ whole genome shotgun (WGS) entry which is preliminary data.</text>
</comment>
<name>A0AAW6SUC3_9BACI</name>
<dbReference type="Pfam" id="PF25888">
    <property type="entry name" value="WHD_DnaB"/>
    <property type="match status" value="1"/>
</dbReference>
<comment type="similarity">
    <text evidence="1">Belongs to the DnaB/DnaD family.</text>
</comment>
<evidence type="ECO:0000259" key="4">
    <source>
        <dbReference type="Pfam" id="PF25888"/>
    </source>
</evidence>
<proteinExistence type="inferred from homology"/>
<gene>
    <name evidence="5" type="ORF">P5X88_05715</name>
</gene>
<feature type="domain" description="Replicative helicase loading/DNA remodeling protein DnaB N-terminal winged helix" evidence="4">
    <location>
        <begin position="9"/>
        <end position="174"/>
    </location>
</feature>
<evidence type="ECO:0000313" key="5">
    <source>
        <dbReference type="EMBL" id="MDH5160426.1"/>
    </source>
</evidence>
<evidence type="ECO:0000259" key="3">
    <source>
        <dbReference type="Pfam" id="PF07261"/>
    </source>
</evidence>
<dbReference type="Proteomes" id="UP001159179">
    <property type="component" value="Unassembled WGS sequence"/>
</dbReference>
<dbReference type="InterPro" id="IPR006343">
    <property type="entry name" value="DnaB/C_C"/>
</dbReference>
<feature type="domain" description="DnaB/C C-terminal" evidence="3">
    <location>
        <begin position="332"/>
        <end position="393"/>
    </location>
</feature>